<dbReference type="EMBL" id="CP028487">
    <property type="protein sequence ID" value="AVX36886.1"/>
    <property type="molecule type" value="Genomic_DNA"/>
</dbReference>
<feature type="domain" description="Flagellar hook-length control protein-like C-terminal" evidence="5">
    <location>
        <begin position="264"/>
        <end position="339"/>
    </location>
</feature>
<dbReference type="InterPro" id="IPR001635">
    <property type="entry name" value="Flag_hook_Flik"/>
</dbReference>
<name>A0ABM6UQX8_9GAMM</name>
<dbReference type="PANTHER" id="PTHR37533">
    <property type="entry name" value="FLAGELLAR HOOK-LENGTH CONTROL PROTEIN"/>
    <property type="match status" value="1"/>
</dbReference>
<dbReference type="Gene3D" id="3.30.750.140">
    <property type="match status" value="1"/>
</dbReference>
<evidence type="ECO:0000256" key="1">
    <source>
        <dbReference type="ARBA" id="ARBA00003944"/>
    </source>
</evidence>
<keyword evidence="3" id="KW-1005">Bacterial flagellum biogenesis</keyword>
<evidence type="ECO:0000256" key="2">
    <source>
        <dbReference type="ARBA" id="ARBA00009149"/>
    </source>
</evidence>
<organism evidence="6 7">
    <name type="scientific">Yersinia massiliensis</name>
    <dbReference type="NCBI Taxonomy" id="419257"/>
    <lineage>
        <taxon>Bacteria</taxon>
        <taxon>Pseudomonadati</taxon>
        <taxon>Pseudomonadota</taxon>
        <taxon>Gammaproteobacteria</taxon>
        <taxon>Enterobacterales</taxon>
        <taxon>Yersiniaceae</taxon>
        <taxon>Yersinia</taxon>
    </lineage>
</organism>
<evidence type="ECO:0000256" key="3">
    <source>
        <dbReference type="ARBA" id="ARBA00022795"/>
    </source>
</evidence>
<evidence type="ECO:0000313" key="7">
    <source>
        <dbReference type="Proteomes" id="UP000240908"/>
    </source>
</evidence>
<keyword evidence="7" id="KW-1185">Reference proteome</keyword>
<dbReference type="PANTHER" id="PTHR37533:SF2">
    <property type="entry name" value="FLAGELLAR HOOK-LENGTH CONTROL PROTEIN"/>
    <property type="match status" value="1"/>
</dbReference>
<evidence type="ECO:0000259" key="5">
    <source>
        <dbReference type="Pfam" id="PF02120"/>
    </source>
</evidence>
<evidence type="ECO:0000256" key="4">
    <source>
        <dbReference type="SAM" id="MobiDB-lite"/>
    </source>
</evidence>
<feature type="compositionally biased region" description="Basic and acidic residues" evidence="4">
    <location>
        <begin position="345"/>
        <end position="355"/>
    </location>
</feature>
<evidence type="ECO:0000313" key="6">
    <source>
        <dbReference type="EMBL" id="AVX36886.1"/>
    </source>
</evidence>
<proteinExistence type="inferred from homology"/>
<feature type="compositionally biased region" description="Low complexity" evidence="4">
    <location>
        <begin position="331"/>
        <end position="343"/>
    </location>
</feature>
<comment type="function">
    <text evidence="1">Controls the length of the flagellar hook.</text>
</comment>
<dbReference type="InterPro" id="IPR038610">
    <property type="entry name" value="FliK-like_C_sf"/>
</dbReference>
<feature type="region of interest" description="Disordered" evidence="4">
    <location>
        <begin position="176"/>
        <end position="195"/>
    </location>
</feature>
<sequence length="387" mass="41048">MNSLNAHHEGNIKMIINTIPTVTATTNVLADAAMSEEGDFAATMSGLLTKLATGVSDGDNSSQPQTDKDQEDEITAVNLPAAINVDTLVEQGDAAVLAANVSNIEASVVHRVSKFVAEKAGTPQSTINTSAATVPVIDALVSHGLSQTSSQIQEAKATLGQEQDNRFMLVADKPRGEVPQDADILPSSLSDREKPPVAQTVVGELSRPVSNTASLAEPTAVFATANPDTTLAKPVVIPTAVVTLPQQTGTTEWQQSLGQQLACFTRDGIHHAELRLHPEELGAVQISLRMSNERMQIHFMAENPQARSALENALPSLRHSLAESGINLGQSSVSADANSSSNSFFEKERSGTGRVDLESGEETLEDAEEQHIISSPRLYSNGINTFV</sequence>
<feature type="region of interest" description="Disordered" evidence="4">
    <location>
        <begin position="331"/>
        <end position="355"/>
    </location>
</feature>
<dbReference type="InterPro" id="IPR052563">
    <property type="entry name" value="FliK"/>
</dbReference>
<comment type="similarity">
    <text evidence="2">Belongs to the FliK family.</text>
</comment>
<dbReference type="Pfam" id="PF02120">
    <property type="entry name" value="Flg_hook"/>
    <property type="match status" value="1"/>
</dbReference>
<gene>
    <name evidence="6" type="ORF">DA391_03950</name>
</gene>
<reference evidence="7" key="1">
    <citation type="journal article" date="2018" name="Genome Announc.">
        <title>First complete genome sequence of Yersinia massiliensis.</title>
        <authorList>
            <person name="Thomas M.C."/>
            <person name="Arling V."/>
            <person name="Goji N."/>
            <person name="Janzen T.W."/>
            <person name="Duceppe M.-O."/>
            <person name="Mathews A."/>
            <person name="Carrillo C."/>
            <person name="Amoako K."/>
        </authorList>
    </citation>
    <scope>NUCLEOTIDE SEQUENCE [LARGE SCALE GENOMIC DNA]</scope>
    <source>
        <strain evidence="7">GTA</strain>
    </source>
</reference>
<dbReference type="PRINTS" id="PR01007">
    <property type="entry name" value="FLGHOOKFLIK"/>
</dbReference>
<dbReference type="Proteomes" id="UP000240908">
    <property type="component" value="Chromosome"/>
</dbReference>
<accession>A0ABM6UQX8</accession>
<dbReference type="CDD" id="cd17470">
    <property type="entry name" value="T3SS_Flik_C"/>
    <property type="match status" value="1"/>
</dbReference>
<dbReference type="InterPro" id="IPR021136">
    <property type="entry name" value="Flagellar_hook_control-like_C"/>
</dbReference>
<protein>
    <recommendedName>
        <fullName evidence="5">Flagellar hook-length control protein-like C-terminal domain-containing protein</fullName>
    </recommendedName>
</protein>